<evidence type="ECO:0000256" key="4">
    <source>
        <dbReference type="ARBA" id="ARBA00023163"/>
    </source>
</evidence>
<evidence type="ECO:0000313" key="7">
    <source>
        <dbReference type="Proteomes" id="UP000563151"/>
    </source>
</evidence>
<dbReference type="PANTHER" id="PTHR30204">
    <property type="entry name" value="REDOX-CYCLING DRUG-SENSING TRANSCRIPTIONAL ACTIVATOR SOXR"/>
    <property type="match status" value="1"/>
</dbReference>
<dbReference type="InterPro" id="IPR000551">
    <property type="entry name" value="MerR-type_HTH_dom"/>
</dbReference>
<dbReference type="GO" id="GO:0003700">
    <property type="term" value="F:DNA-binding transcription factor activity"/>
    <property type="evidence" value="ECO:0007669"/>
    <property type="project" value="InterPro"/>
</dbReference>
<evidence type="ECO:0000256" key="2">
    <source>
        <dbReference type="ARBA" id="ARBA00023015"/>
    </source>
</evidence>
<dbReference type="GO" id="GO:0008168">
    <property type="term" value="F:methyltransferase activity"/>
    <property type="evidence" value="ECO:0007669"/>
    <property type="project" value="UniProtKB-KW"/>
</dbReference>
<dbReference type="Gene3D" id="3.40.50.150">
    <property type="entry name" value="Vaccinia Virus protein VP39"/>
    <property type="match status" value="1"/>
</dbReference>
<feature type="domain" description="HTH merR-type" evidence="5">
    <location>
        <begin position="1"/>
        <end position="68"/>
    </location>
</feature>
<dbReference type="PANTHER" id="PTHR30204:SF69">
    <property type="entry name" value="MERR-FAMILY TRANSCRIPTIONAL REGULATOR"/>
    <property type="match status" value="1"/>
</dbReference>
<evidence type="ECO:0000313" key="6">
    <source>
        <dbReference type="EMBL" id="MBC2400080.1"/>
    </source>
</evidence>
<dbReference type="InterPro" id="IPR025714">
    <property type="entry name" value="Methyltranfer_dom"/>
</dbReference>
<dbReference type="Gene3D" id="1.10.1660.10">
    <property type="match status" value="1"/>
</dbReference>
<dbReference type="InterPro" id="IPR009061">
    <property type="entry name" value="DNA-bd_dom_put_sf"/>
</dbReference>
<dbReference type="GO" id="GO:0032259">
    <property type="term" value="P:methylation"/>
    <property type="evidence" value="ECO:0007669"/>
    <property type="project" value="UniProtKB-KW"/>
</dbReference>
<dbReference type="PROSITE" id="PS50937">
    <property type="entry name" value="HTH_MERR_2"/>
    <property type="match status" value="1"/>
</dbReference>
<protein>
    <submittedName>
        <fullName evidence="6">Methyltransferase domain-containing protein</fullName>
    </submittedName>
</protein>
<dbReference type="InterPro" id="IPR047057">
    <property type="entry name" value="MerR_fam"/>
</dbReference>
<keyword evidence="3" id="KW-0238">DNA-binding</keyword>
<keyword evidence="7" id="KW-1185">Reference proteome</keyword>
<dbReference type="Proteomes" id="UP000563151">
    <property type="component" value="Unassembled WGS sequence"/>
</dbReference>
<comment type="caution">
    <text evidence="6">The sequence shown here is derived from an EMBL/GenBank/DDBJ whole genome shotgun (WGS) entry which is preliminary data.</text>
</comment>
<evidence type="ECO:0000259" key="5">
    <source>
        <dbReference type="PROSITE" id="PS50937"/>
    </source>
</evidence>
<dbReference type="SUPFAM" id="SSF46955">
    <property type="entry name" value="Putative DNA-binding domain"/>
    <property type="match status" value="1"/>
</dbReference>
<dbReference type="AlphaFoldDB" id="A0A923EBM8"/>
<dbReference type="SUPFAM" id="SSF53335">
    <property type="entry name" value="S-adenosyl-L-methionine-dependent methyltransferases"/>
    <property type="match status" value="1"/>
</dbReference>
<dbReference type="SMART" id="SM00422">
    <property type="entry name" value="HTH_MERR"/>
    <property type="match status" value="1"/>
</dbReference>
<accession>A0A923EBM8</accession>
<sequence length="349" mass="41243">MTTNQVCKILNITLKSLIIYEQYGIVVPKREKNNYRNYSEDDLFKLRTIILLKELGFSLKDIKNLIDKNNYGNSQFTRSLYLQLRAVERKIDELNNVKNTLKTSIDKMLEHDFKLDYDHFVDNIDISLKENKTNRISWIDMWGFDNTAIKFDKMVRDKSNDELGLFEKYDEILFEIRSRIINHGAVNVIDIGCGTGNLCGDLSEKIDILGIDQSLEMILQAKKKYNKMKFKLGNFLDKPFRKNDIDIVVTTYAFHSLNHNEKKEALNYMLDYLKDNGKIIIADFMFLNDGEREKYKNSLCDKGRQDLWNVINNKYYTNLEELKRYVSSLNYKIHSEHIVNFTWIVEIKK</sequence>
<dbReference type="RefSeq" id="WP_173680153.1">
    <property type="nucleotide sequence ID" value="NZ_JAAZWO010000047.1"/>
</dbReference>
<dbReference type="InterPro" id="IPR029063">
    <property type="entry name" value="SAM-dependent_MTases_sf"/>
</dbReference>
<evidence type="ECO:0000256" key="3">
    <source>
        <dbReference type="ARBA" id="ARBA00023125"/>
    </source>
</evidence>
<dbReference type="CDD" id="cd01106">
    <property type="entry name" value="HTH_TipAL-Mta"/>
    <property type="match status" value="1"/>
</dbReference>
<keyword evidence="4" id="KW-0804">Transcription</keyword>
<keyword evidence="6" id="KW-0808">Transferase</keyword>
<dbReference type="EMBL" id="JAAZWO010000047">
    <property type="protein sequence ID" value="MBC2400080.1"/>
    <property type="molecule type" value="Genomic_DNA"/>
</dbReference>
<organism evidence="6 7">
    <name type="scientific">Clostridium tetanomorphum</name>
    <dbReference type="NCBI Taxonomy" id="1553"/>
    <lineage>
        <taxon>Bacteria</taxon>
        <taxon>Bacillati</taxon>
        <taxon>Bacillota</taxon>
        <taxon>Clostridia</taxon>
        <taxon>Eubacteriales</taxon>
        <taxon>Clostridiaceae</taxon>
        <taxon>Clostridium</taxon>
    </lineage>
</organism>
<reference evidence="6 7" key="1">
    <citation type="submission" date="2020-04" db="EMBL/GenBank/DDBJ databases">
        <title>Genomic insights into acetone-butanol-ethanol (ABE) fermentation by sequencing solventogenic clostridia strains.</title>
        <authorList>
            <person name="Brown S."/>
        </authorList>
    </citation>
    <scope>NUCLEOTIDE SEQUENCE [LARGE SCALE GENOMIC DNA]</scope>
    <source>
        <strain evidence="6 7">DJ011</strain>
    </source>
</reference>
<dbReference type="GO" id="GO:0003677">
    <property type="term" value="F:DNA binding"/>
    <property type="evidence" value="ECO:0007669"/>
    <property type="project" value="UniProtKB-KW"/>
</dbReference>
<gene>
    <name evidence="6" type="ORF">HGG79_20330</name>
</gene>
<keyword evidence="2" id="KW-0805">Transcription regulation</keyword>
<dbReference type="CDD" id="cd02440">
    <property type="entry name" value="AdoMet_MTases"/>
    <property type="match status" value="1"/>
</dbReference>
<evidence type="ECO:0000256" key="1">
    <source>
        <dbReference type="ARBA" id="ARBA00022491"/>
    </source>
</evidence>
<proteinExistence type="predicted"/>
<keyword evidence="1" id="KW-0678">Repressor</keyword>
<name>A0A923EBM8_CLOTT</name>
<dbReference type="Pfam" id="PF13411">
    <property type="entry name" value="MerR_1"/>
    <property type="match status" value="1"/>
</dbReference>
<keyword evidence="6" id="KW-0489">Methyltransferase</keyword>
<dbReference type="Pfam" id="PF13847">
    <property type="entry name" value="Methyltransf_31"/>
    <property type="match status" value="1"/>
</dbReference>